<feature type="region of interest" description="Disordered" evidence="3">
    <location>
        <begin position="374"/>
        <end position="398"/>
    </location>
</feature>
<keyword evidence="4" id="KW-0472">Membrane</keyword>
<feature type="transmembrane region" description="Helical" evidence="4">
    <location>
        <begin position="148"/>
        <end position="168"/>
    </location>
</feature>
<dbReference type="Pfam" id="PF20968">
    <property type="entry name" value="MASE8"/>
    <property type="match status" value="1"/>
</dbReference>
<dbReference type="PROSITE" id="PS50887">
    <property type="entry name" value="GGDEF"/>
    <property type="match status" value="1"/>
</dbReference>
<keyword evidence="7" id="KW-1185">Reference proteome</keyword>
<dbReference type="SMART" id="SM00267">
    <property type="entry name" value="GGDEF"/>
    <property type="match status" value="1"/>
</dbReference>
<dbReference type="Pfam" id="PF00990">
    <property type="entry name" value="GGDEF"/>
    <property type="match status" value="1"/>
</dbReference>
<dbReference type="InterPro" id="IPR050469">
    <property type="entry name" value="Diguanylate_Cyclase"/>
</dbReference>
<dbReference type="Proteomes" id="UP001460888">
    <property type="component" value="Unassembled WGS sequence"/>
</dbReference>
<gene>
    <name evidence="6" type="ORF">SADO_07967</name>
</gene>
<dbReference type="EMBL" id="APND01000002">
    <property type="protein sequence ID" value="MES1929176.1"/>
    <property type="molecule type" value="Genomic_DNA"/>
</dbReference>
<feature type="transmembrane region" description="Helical" evidence="4">
    <location>
        <begin position="180"/>
        <end position="199"/>
    </location>
</feature>
<evidence type="ECO:0000313" key="7">
    <source>
        <dbReference type="Proteomes" id="UP001460888"/>
    </source>
</evidence>
<dbReference type="RefSeq" id="WP_353110669.1">
    <property type="nucleotide sequence ID" value="NZ_APND01000002.1"/>
</dbReference>
<evidence type="ECO:0000256" key="2">
    <source>
        <dbReference type="ARBA" id="ARBA00034247"/>
    </source>
</evidence>
<feature type="transmembrane region" description="Helical" evidence="4">
    <location>
        <begin position="39"/>
        <end position="58"/>
    </location>
</feature>
<organism evidence="6 7">
    <name type="scientific">Salinisphaera dokdonensis CL-ES53</name>
    <dbReference type="NCBI Taxonomy" id="1304272"/>
    <lineage>
        <taxon>Bacteria</taxon>
        <taxon>Pseudomonadati</taxon>
        <taxon>Pseudomonadota</taxon>
        <taxon>Gammaproteobacteria</taxon>
        <taxon>Salinisphaerales</taxon>
        <taxon>Salinisphaeraceae</taxon>
        <taxon>Salinisphaera</taxon>
    </lineage>
</organism>
<comment type="caution">
    <text evidence="6">The sequence shown here is derived from an EMBL/GenBank/DDBJ whole genome shotgun (WGS) entry which is preliminary data.</text>
</comment>
<feature type="transmembrane region" description="Helical" evidence="4">
    <location>
        <begin position="99"/>
        <end position="118"/>
    </location>
</feature>
<feature type="domain" description="GGDEF" evidence="5">
    <location>
        <begin position="243"/>
        <end position="384"/>
    </location>
</feature>
<evidence type="ECO:0000256" key="4">
    <source>
        <dbReference type="SAM" id="Phobius"/>
    </source>
</evidence>
<comment type="catalytic activity">
    <reaction evidence="2">
        <text>2 GTP = 3',3'-c-di-GMP + 2 diphosphate</text>
        <dbReference type="Rhea" id="RHEA:24898"/>
        <dbReference type="ChEBI" id="CHEBI:33019"/>
        <dbReference type="ChEBI" id="CHEBI:37565"/>
        <dbReference type="ChEBI" id="CHEBI:58805"/>
        <dbReference type="EC" id="2.7.7.65"/>
    </reaction>
</comment>
<evidence type="ECO:0000256" key="1">
    <source>
        <dbReference type="ARBA" id="ARBA00012528"/>
    </source>
</evidence>
<keyword evidence="4" id="KW-0812">Transmembrane</keyword>
<accession>A0ABV2AZV6</accession>
<keyword evidence="4" id="KW-1133">Transmembrane helix</keyword>
<sequence length="398" mass="44494">MTFREANTIVRRGARELVGWLRHIHSAEYLTTKAEDFRLFTRGALVITALFVLLTISWDYAIDPDNAGRAVWLRLVQCGAIVVWTLASWRNIHSFTARIGAMLMPLVASAAFIQILSILENGPVYGVGGFLYFFIFGPFLVVGQSITFAVLVLTLICVFPMLVEPLGLSAGLDWRVYNAYVWMGFLPIVCIQLLCEFLYSRVFIYRSQVEALAVTDALTGLANRRYFLIEGKRTLEGHRRSRRKVSLMFVDIDHFKRINDTYGHATGDAALCHLVETLTPYIRQSDLMARFGGEEFVVLLPETDFDEALEVAERMRVALRERPFTIPDVADRTLTMTISAGVATFEPNFDADSDADIDVLVHAADRALYDAKNNGRDQVAGAPLNNDASPPAQPPPHA</sequence>
<name>A0ABV2AZV6_9GAMM</name>
<dbReference type="CDD" id="cd01949">
    <property type="entry name" value="GGDEF"/>
    <property type="match status" value="1"/>
</dbReference>
<feature type="transmembrane region" description="Helical" evidence="4">
    <location>
        <begin position="124"/>
        <end position="141"/>
    </location>
</feature>
<reference evidence="6 7" key="1">
    <citation type="submission" date="2013-03" db="EMBL/GenBank/DDBJ databases">
        <title>Salinisphaera dokdonensis CL-ES53 Genome Sequencing.</title>
        <authorList>
            <person name="Li C."/>
            <person name="Lai Q."/>
            <person name="Shao Z."/>
        </authorList>
    </citation>
    <scope>NUCLEOTIDE SEQUENCE [LARGE SCALE GENOMIC DNA]</scope>
    <source>
        <strain evidence="6 7">CL-ES53</strain>
    </source>
</reference>
<protein>
    <recommendedName>
        <fullName evidence="1">diguanylate cyclase</fullName>
        <ecNumber evidence="1">2.7.7.65</ecNumber>
    </recommendedName>
</protein>
<dbReference type="PANTHER" id="PTHR45138">
    <property type="entry name" value="REGULATORY COMPONENTS OF SENSORY TRANSDUCTION SYSTEM"/>
    <property type="match status" value="1"/>
</dbReference>
<dbReference type="PANTHER" id="PTHR45138:SF9">
    <property type="entry name" value="DIGUANYLATE CYCLASE DGCM-RELATED"/>
    <property type="match status" value="1"/>
</dbReference>
<evidence type="ECO:0000313" key="6">
    <source>
        <dbReference type="EMBL" id="MES1929176.1"/>
    </source>
</evidence>
<feature type="transmembrane region" description="Helical" evidence="4">
    <location>
        <begin position="70"/>
        <end position="87"/>
    </location>
</feature>
<evidence type="ECO:0000259" key="5">
    <source>
        <dbReference type="PROSITE" id="PS50887"/>
    </source>
</evidence>
<dbReference type="Gene3D" id="3.30.70.270">
    <property type="match status" value="1"/>
</dbReference>
<dbReference type="InterPro" id="IPR029787">
    <property type="entry name" value="Nucleotide_cyclase"/>
</dbReference>
<dbReference type="EC" id="2.7.7.65" evidence="1"/>
<dbReference type="InterPro" id="IPR043128">
    <property type="entry name" value="Rev_trsase/Diguanyl_cyclase"/>
</dbReference>
<dbReference type="InterPro" id="IPR048431">
    <property type="entry name" value="MASE8"/>
</dbReference>
<evidence type="ECO:0000256" key="3">
    <source>
        <dbReference type="SAM" id="MobiDB-lite"/>
    </source>
</evidence>
<proteinExistence type="predicted"/>
<dbReference type="NCBIfam" id="TIGR00254">
    <property type="entry name" value="GGDEF"/>
    <property type="match status" value="1"/>
</dbReference>
<dbReference type="SUPFAM" id="SSF55073">
    <property type="entry name" value="Nucleotide cyclase"/>
    <property type="match status" value="1"/>
</dbReference>
<dbReference type="InterPro" id="IPR000160">
    <property type="entry name" value="GGDEF_dom"/>
</dbReference>